<reference evidence="1" key="1">
    <citation type="journal article" date="2020" name="Nature">
        <title>Giant virus diversity and host interactions through global metagenomics.</title>
        <authorList>
            <person name="Schulz F."/>
            <person name="Roux S."/>
            <person name="Paez-Espino D."/>
            <person name="Jungbluth S."/>
            <person name="Walsh D.A."/>
            <person name="Denef V.J."/>
            <person name="McMahon K.D."/>
            <person name="Konstantinidis K.T."/>
            <person name="Eloe-Fadrosh E.A."/>
            <person name="Kyrpides N.C."/>
            <person name="Woyke T."/>
        </authorList>
    </citation>
    <scope>NUCLEOTIDE SEQUENCE</scope>
    <source>
        <strain evidence="1">GVMAG-S-1021933-23</strain>
    </source>
</reference>
<protein>
    <submittedName>
        <fullName evidence="1">Uncharacterized protein</fullName>
    </submittedName>
</protein>
<name>A0A6C0AF55_9ZZZZ</name>
<accession>A0A6C0AF55</accession>
<dbReference type="EMBL" id="MN740594">
    <property type="protein sequence ID" value="QHS78083.1"/>
    <property type="molecule type" value="Genomic_DNA"/>
</dbReference>
<evidence type="ECO:0000313" key="1">
    <source>
        <dbReference type="EMBL" id="QHS78083.1"/>
    </source>
</evidence>
<organism evidence="1">
    <name type="scientific">viral metagenome</name>
    <dbReference type="NCBI Taxonomy" id="1070528"/>
    <lineage>
        <taxon>unclassified sequences</taxon>
        <taxon>metagenomes</taxon>
        <taxon>organismal metagenomes</taxon>
    </lineage>
</organism>
<proteinExistence type="predicted"/>
<sequence length="35" mass="4451">MYIFIIHVFLINNFFFNSILEKYYFSVPNKKEHFF</sequence>
<dbReference type="AlphaFoldDB" id="A0A6C0AF55"/>